<protein>
    <recommendedName>
        <fullName evidence="3">BTB domain-containing protein</fullName>
    </recommendedName>
</protein>
<evidence type="ECO:0000313" key="2">
    <source>
        <dbReference type="Proteomes" id="UP000224080"/>
    </source>
</evidence>
<dbReference type="AlphaFoldDB" id="A0A2B7WGZ6"/>
<proteinExistence type="predicted"/>
<organism evidence="1 2">
    <name type="scientific">Blastomyces parvus</name>
    <dbReference type="NCBI Taxonomy" id="2060905"/>
    <lineage>
        <taxon>Eukaryota</taxon>
        <taxon>Fungi</taxon>
        <taxon>Dikarya</taxon>
        <taxon>Ascomycota</taxon>
        <taxon>Pezizomycotina</taxon>
        <taxon>Eurotiomycetes</taxon>
        <taxon>Eurotiomycetidae</taxon>
        <taxon>Onygenales</taxon>
        <taxon>Ajellomycetaceae</taxon>
        <taxon>Blastomyces</taxon>
    </lineage>
</organism>
<keyword evidence="2" id="KW-1185">Reference proteome</keyword>
<dbReference type="OrthoDB" id="4227269at2759"/>
<name>A0A2B7WGZ6_9EURO</name>
<comment type="caution">
    <text evidence="1">The sequence shown here is derived from an EMBL/GenBank/DDBJ whole genome shotgun (WGS) entry which is preliminary data.</text>
</comment>
<evidence type="ECO:0000313" key="1">
    <source>
        <dbReference type="EMBL" id="PGG96015.1"/>
    </source>
</evidence>
<evidence type="ECO:0008006" key="3">
    <source>
        <dbReference type="Google" id="ProtNLM"/>
    </source>
</evidence>
<gene>
    <name evidence="1" type="ORF">GX51_08026</name>
</gene>
<accession>A0A2B7WGZ6</accession>
<sequence>MDKLSQFYPKIHPVRLLNPGECFLVQYRDREKKELWIGVICSQDMISDEVWRRRRVGSSPKAGQWKTQLDRRHYPVYLPKKGKIVWANFIHLFEIHRSRYDEFDASPDYAVFCEVLNWVLEHQDITFWERMALGEFKARKDMRQPPAPLGKLQSPAAAVSPITKAIQQIFAPTQSNWEEDGYSISDENDEELVAQAAEAAQTVNIADSQDRTHCKEALQGRVDVYIGTGPSRKAYNMPRQCITKSGLLERSLMTLNQSTIASDPVLDSTSHADFEVLLSFLKFGEYTPQLITSRKRHHHLEKEHLPTAPNRGITFYLEGLVTHEEHEKEVLRCGYIYMLAQKFEIPTLQTLVLRKLHLGFPVISYRTMLTLVAYVFARLDANDTVAPGNPRLTGTLATATPASSALAEHSAEEIEPMRAYLVEWLVVHMAAASRVEGLLYWDTVSKFKGLKKAVLIRAAEMEIEPGKCAMKHFQSTLGTMMV</sequence>
<dbReference type="EMBL" id="PDNC01000195">
    <property type="protein sequence ID" value="PGG96015.1"/>
    <property type="molecule type" value="Genomic_DNA"/>
</dbReference>
<reference evidence="1 2" key="1">
    <citation type="submission" date="2017-10" db="EMBL/GenBank/DDBJ databases">
        <title>Comparative genomics in systemic dimorphic fungi from Ajellomycetaceae.</title>
        <authorList>
            <person name="Munoz J.F."/>
            <person name="Mcewen J.G."/>
            <person name="Clay O.K."/>
            <person name="Cuomo C.A."/>
        </authorList>
    </citation>
    <scope>NUCLEOTIDE SEQUENCE [LARGE SCALE GENOMIC DNA]</scope>
    <source>
        <strain evidence="1 2">UAMH130</strain>
    </source>
</reference>
<dbReference type="Proteomes" id="UP000224080">
    <property type="component" value="Unassembled WGS sequence"/>
</dbReference>